<evidence type="ECO:0000256" key="1">
    <source>
        <dbReference type="SAM" id="MobiDB-lite"/>
    </source>
</evidence>
<evidence type="ECO:0000313" key="2">
    <source>
        <dbReference type="EMBL" id="UWP59531.1"/>
    </source>
</evidence>
<keyword evidence="3" id="KW-1185">Reference proteome</keyword>
<feature type="region of interest" description="Disordered" evidence="1">
    <location>
        <begin position="29"/>
        <end position="52"/>
    </location>
</feature>
<protein>
    <submittedName>
        <fullName evidence="2">Uncharacterized protein</fullName>
    </submittedName>
</protein>
<reference evidence="2" key="1">
    <citation type="journal article" date="2022" name="Cell">
        <title>Design, construction, and in vivo augmentation of a complex gut microbiome.</title>
        <authorList>
            <person name="Cheng A.G."/>
            <person name="Ho P.Y."/>
            <person name="Aranda-Diaz A."/>
            <person name="Jain S."/>
            <person name="Yu F.B."/>
            <person name="Meng X."/>
            <person name="Wang M."/>
            <person name="Iakiviak M."/>
            <person name="Nagashima K."/>
            <person name="Zhao A."/>
            <person name="Murugkar P."/>
            <person name="Patil A."/>
            <person name="Atabakhsh K."/>
            <person name="Weakley A."/>
            <person name="Yan J."/>
            <person name="Brumbaugh A.R."/>
            <person name="Higginbottom S."/>
            <person name="Dimas A."/>
            <person name="Shiver A.L."/>
            <person name="Deutschbauer A."/>
            <person name="Neff N."/>
            <person name="Sonnenburg J.L."/>
            <person name="Huang K.C."/>
            <person name="Fischbach M.A."/>
        </authorList>
    </citation>
    <scope>NUCLEOTIDE SEQUENCE</scope>
    <source>
        <strain evidence="2">DSM 19829</strain>
    </source>
</reference>
<gene>
    <name evidence="2" type="ORF">NQ502_00230</name>
</gene>
<feature type="compositionally biased region" description="Basic and acidic residues" evidence="1">
    <location>
        <begin position="43"/>
        <end position="52"/>
    </location>
</feature>
<evidence type="ECO:0000313" key="3">
    <source>
        <dbReference type="Proteomes" id="UP001060164"/>
    </source>
</evidence>
<proteinExistence type="predicted"/>
<dbReference type="RefSeq" id="WP_156887901.1">
    <property type="nucleotide sequence ID" value="NZ_CABLBR010000005.1"/>
</dbReference>
<sequence length="52" mass="6266">MDEKKKKLIVEGNALYEIDMECVEHKKDRMRDMKNGGFRKKRRDTERKAPGR</sequence>
<dbReference type="Proteomes" id="UP001060164">
    <property type="component" value="Chromosome"/>
</dbReference>
<dbReference type="EMBL" id="CP102290">
    <property type="protein sequence ID" value="UWP59531.1"/>
    <property type="molecule type" value="Genomic_DNA"/>
</dbReference>
<organism evidence="2 3">
    <name type="scientific">Ruminococcus gauvreauii</name>
    <dbReference type="NCBI Taxonomy" id="438033"/>
    <lineage>
        <taxon>Bacteria</taxon>
        <taxon>Bacillati</taxon>
        <taxon>Bacillota</taxon>
        <taxon>Clostridia</taxon>
        <taxon>Eubacteriales</taxon>
        <taxon>Oscillospiraceae</taxon>
        <taxon>Ruminococcus</taxon>
    </lineage>
</organism>
<name>A0ABY5VH44_9FIRM</name>
<accession>A0ABY5VH44</accession>